<gene>
    <name evidence="5" type="ORF">I592_00918</name>
    <name evidence="4" type="ORF">UKC_03042</name>
</gene>
<keyword evidence="3" id="KW-1133">Transmembrane helix</keyword>
<dbReference type="Proteomes" id="UP000014160">
    <property type="component" value="Unassembled WGS sequence"/>
</dbReference>
<dbReference type="PROSITE" id="PS00409">
    <property type="entry name" value="PROKAR_NTER_METHYL"/>
    <property type="match status" value="1"/>
</dbReference>
<dbReference type="Proteomes" id="UP000013750">
    <property type="component" value="Unassembled WGS sequence"/>
</dbReference>
<comment type="subcellular location">
    <subcellularLocation>
        <location evidence="1">Cell surface</location>
    </subcellularLocation>
</comment>
<evidence type="ECO:0000256" key="3">
    <source>
        <dbReference type="SAM" id="Phobius"/>
    </source>
</evidence>
<protein>
    <submittedName>
        <fullName evidence="4">Prepilin-type N-terminal cleavage/methylation domain-containing protein</fullName>
    </submittedName>
</protein>
<name>R2VBM6_9ENTE</name>
<dbReference type="GeneID" id="301213692"/>
<keyword evidence="3" id="KW-0812">Transmembrane</keyword>
<evidence type="ECO:0000313" key="6">
    <source>
        <dbReference type="Proteomes" id="UP000013750"/>
    </source>
</evidence>
<proteinExistence type="predicted"/>
<reference evidence="4 6" key="1">
    <citation type="submission" date="2013-02" db="EMBL/GenBank/DDBJ databases">
        <title>The Genome Sequence of Enterococcus gilvus ATCC BAA-350.</title>
        <authorList>
            <consortium name="The Broad Institute Genome Sequencing Platform"/>
            <consortium name="The Broad Institute Genome Sequencing Center for Infectious Disease"/>
            <person name="Earl A.M."/>
            <person name="Gilmore M.S."/>
            <person name="Lebreton F."/>
            <person name="Walker B."/>
            <person name="Young S.K."/>
            <person name="Zeng Q."/>
            <person name="Gargeya S."/>
            <person name="Fitzgerald M."/>
            <person name="Haas B."/>
            <person name="Abouelleil A."/>
            <person name="Alvarado L."/>
            <person name="Arachchi H.M."/>
            <person name="Berlin A.M."/>
            <person name="Chapman S.B."/>
            <person name="Dewar J."/>
            <person name="Goldberg J."/>
            <person name="Griggs A."/>
            <person name="Gujja S."/>
            <person name="Hansen M."/>
            <person name="Howarth C."/>
            <person name="Imamovic A."/>
            <person name="Larimer J."/>
            <person name="McCowan C."/>
            <person name="Murphy C."/>
            <person name="Neiman D."/>
            <person name="Pearson M."/>
            <person name="Priest M."/>
            <person name="Roberts A."/>
            <person name="Saif S."/>
            <person name="Shea T."/>
            <person name="Sisk P."/>
            <person name="Sykes S."/>
            <person name="Wortman J."/>
            <person name="Nusbaum C."/>
            <person name="Birren B."/>
        </authorList>
    </citation>
    <scope>NUCLEOTIDE SEQUENCE [LARGE SCALE GENOMIC DNA]</scope>
    <source>
        <strain evidence="4 6">ATCC BAA-350</strain>
    </source>
</reference>
<keyword evidence="3" id="KW-0472">Membrane</keyword>
<dbReference type="InterPro" id="IPR016977">
    <property type="entry name" value="ComGF"/>
</dbReference>
<dbReference type="NCBIfam" id="NF041002">
    <property type="entry name" value="pilin_ComGF"/>
    <property type="match status" value="1"/>
</dbReference>
<dbReference type="PATRIC" id="fig|1158614.3.peg.3031"/>
<dbReference type="AlphaFoldDB" id="R2VBM6"/>
<evidence type="ECO:0000256" key="1">
    <source>
        <dbReference type="ARBA" id="ARBA00004241"/>
    </source>
</evidence>
<dbReference type="GO" id="GO:0030420">
    <property type="term" value="P:establishment of competence for transformation"/>
    <property type="evidence" value="ECO:0007669"/>
    <property type="project" value="UniProtKB-KW"/>
</dbReference>
<keyword evidence="2" id="KW-0178">Competence</keyword>
<feature type="transmembrane region" description="Helical" evidence="3">
    <location>
        <begin position="12"/>
        <end position="30"/>
    </location>
</feature>
<dbReference type="EMBL" id="ASWH01000001">
    <property type="protein sequence ID" value="EOW81622.1"/>
    <property type="molecule type" value="Genomic_DNA"/>
</dbReference>
<dbReference type="HOGENOM" id="CLU_126422_2_0_9"/>
<evidence type="ECO:0000313" key="5">
    <source>
        <dbReference type="EMBL" id="EOW81622.1"/>
    </source>
</evidence>
<keyword evidence="7" id="KW-1185">Reference proteome</keyword>
<dbReference type="eggNOG" id="COG4940">
    <property type="taxonomic scope" value="Bacteria"/>
</dbReference>
<evidence type="ECO:0000313" key="4">
    <source>
        <dbReference type="EMBL" id="EOI55001.1"/>
    </source>
</evidence>
<sequence length="137" mass="15766">MRKNSGFTLLESLVALLMLSGILLLLSGLIQHAHKMEQSLSGYHQLEWEIYLLQLETEMEGLHYKQTSSREIWAENDEKKKIVIKKSNDKIIKSQSDGYQPLLTGVSRFVCQEKNHGVDFVVTFKDGKQKEGTWIIE</sequence>
<dbReference type="Pfam" id="PF07963">
    <property type="entry name" value="N_methyl"/>
    <property type="match status" value="1"/>
</dbReference>
<dbReference type="GO" id="GO:0009986">
    <property type="term" value="C:cell surface"/>
    <property type="evidence" value="ECO:0007669"/>
    <property type="project" value="UniProtKB-SubCell"/>
</dbReference>
<dbReference type="InterPro" id="IPR012902">
    <property type="entry name" value="N_methyl_site"/>
</dbReference>
<dbReference type="Pfam" id="PF15980">
    <property type="entry name" value="ComGF"/>
    <property type="match status" value="1"/>
</dbReference>
<organism evidence="4 6">
    <name type="scientific">Enterococcus gilvus ATCC BAA-350</name>
    <dbReference type="NCBI Taxonomy" id="1158614"/>
    <lineage>
        <taxon>Bacteria</taxon>
        <taxon>Bacillati</taxon>
        <taxon>Bacillota</taxon>
        <taxon>Bacilli</taxon>
        <taxon>Lactobacillales</taxon>
        <taxon>Enterococcaceae</taxon>
        <taxon>Enterococcus</taxon>
    </lineage>
</organism>
<comment type="caution">
    <text evidence="4">The sequence shown here is derived from an EMBL/GenBank/DDBJ whole genome shotgun (WGS) entry which is preliminary data.</text>
</comment>
<accession>R2VBM6</accession>
<dbReference type="NCBIfam" id="TIGR02532">
    <property type="entry name" value="IV_pilin_GFxxxE"/>
    <property type="match status" value="1"/>
</dbReference>
<evidence type="ECO:0000256" key="2">
    <source>
        <dbReference type="ARBA" id="ARBA00023287"/>
    </source>
</evidence>
<evidence type="ECO:0000313" key="7">
    <source>
        <dbReference type="Proteomes" id="UP000014160"/>
    </source>
</evidence>
<dbReference type="OrthoDB" id="2185379at2"/>
<reference evidence="5 7" key="2">
    <citation type="submission" date="2013-03" db="EMBL/GenBank/DDBJ databases">
        <title>The Genome Sequence of Enterococcus gilvus ATCC BAA-350 (PacBio/Illumina hybrid assembly).</title>
        <authorList>
            <consortium name="The Broad Institute Genomics Platform"/>
            <consortium name="The Broad Institute Genome Sequencing Center for Infectious Disease"/>
            <person name="Earl A."/>
            <person name="Russ C."/>
            <person name="Gilmore M."/>
            <person name="Surin D."/>
            <person name="Walker B."/>
            <person name="Young S."/>
            <person name="Zeng Q."/>
            <person name="Gargeya S."/>
            <person name="Fitzgerald M."/>
            <person name="Haas B."/>
            <person name="Abouelleil A."/>
            <person name="Allen A.W."/>
            <person name="Alvarado L."/>
            <person name="Arachchi H.M."/>
            <person name="Berlin A.M."/>
            <person name="Chapman S.B."/>
            <person name="Gainer-Dewar J."/>
            <person name="Goldberg J."/>
            <person name="Griggs A."/>
            <person name="Gujja S."/>
            <person name="Hansen M."/>
            <person name="Howarth C."/>
            <person name="Imamovic A."/>
            <person name="Ireland A."/>
            <person name="Larimer J."/>
            <person name="McCowan C."/>
            <person name="Murphy C."/>
            <person name="Pearson M."/>
            <person name="Poon T.W."/>
            <person name="Priest M."/>
            <person name="Roberts A."/>
            <person name="Saif S."/>
            <person name="Shea T."/>
            <person name="Sisk P."/>
            <person name="Sykes S."/>
            <person name="Wortman J."/>
            <person name="Nusbaum C."/>
            <person name="Birren B."/>
        </authorList>
    </citation>
    <scope>NUCLEOTIDE SEQUENCE [LARGE SCALE GENOMIC DNA]</scope>
    <source>
        <strain evidence="5 7">ATCC BAA-350</strain>
    </source>
</reference>
<dbReference type="EMBL" id="AJDQ01000009">
    <property type="protein sequence ID" value="EOI55001.1"/>
    <property type="molecule type" value="Genomic_DNA"/>
</dbReference>
<dbReference type="RefSeq" id="WP_010781404.1">
    <property type="nucleotide sequence ID" value="NZ_ASWH01000001.1"/>
</dbReference>